<accession>A0A6S7K410</accession>
<evidence type="ECO:0000313" key="2">
    <source>
        <dbReference type="Proteomes" id="UP001152795"/>
    </source>
</evidence>
<dbReference type="AlphaFoldDB" id="A0A6S7K410"/>
<dbReference type="PROSITE" id="PS50994">
    <property type="entry name" value="INTEGRASE"/>
    <property type="match status" value="1"/>
</dbReference>
<keyword evidence="1" id="KW-0675">Receptor</keyword>
<dbReference type="EMBL" id="CACRXK020022117">
    <property type="protein sequence ID" value="CAB4036510.1"/>
    <property type="molecule type" value="Genomic_DNA"/>
</dbReference>
<gene>
    <name evidence="1" type="ORF">PACLA_8A039950</name>
</gene>
<dbReference type="GO" id="GO:0003676">
    <property type="term" value="F:nucleic acid binding"/>
    <property type="evidence" value="ECO:0007669"/>
    <property type="project" value="InterPro"/>
</dbReference>
<reference evidence="1" key="1">
    <citation type="submission" date="2020-04" db="EMBL/GenBank/DDBJ databases">
        <authorList>
            <person name="Alioto T."/>
            <person name="Alioto T."/>
            <person name="Gomez Garrido J."/>
        </authorList>
    </citation>
    <scope>NUCLEOTIDE SEQUENCE</scope>
    <source>
        <strain evidence="1">A484AB</strain>
    </source>
</reference>
<dbReference type="GO" id="GO:0015074">
    <property type="term" value="P:DNA integration"/>
    <property type="evidence" value="ECO:0007669"/>
    <property type="project" value="InterPro"/>
</dbReference>
<dbReference type="Gene3D" id="3.30.420.10">
    <property type="entry name" value="Ribonuclease H-like superfamily/Ribonuclease H"/>
    <property type="match status" value="1"/>
</dbReference>
<dbReference type="InterPro" id="IPR001584">
    <property type="entry name" value="Integrase_cat-core"/>
</dbReference>
<dbReference type="PANTHER" id="PTHR47331">
    <property type="entry name" value="PHD-TYPE DOMAIN-CONTAINING PROTEIN"/>
    <property type="match status" value="1"/>
</dbReference>
<dbReference type="Pfam" id="PF18701">
    <property type="entry name" value="DUF5641"/>
    <property type="match status" value="1"/>
</dbReference>
<comment type="caution">
    <text evidence="1">The sequence shown here is derived from an EMBL/GenBank/DDBJ whole genome shotgun (WGS) entry which is preliminary data.</text>
</comment>
<sequence length="275" mass="31571">MHLYGCLFVCMATRACHLELVDDLSTDHFLMTLKRFMARRGRPKRIYSDNGTNFVGADNELRACLTQLDQEKIHNSLTPQGMEWHFQPPLSPHFGGAWERLVQSTKRTLKAILNDRVVVKEALRTALVEVEGILNSRPITQVSSDANDWEALTPNHLILLRANPAVADVHVEDKEINSRKVWRQSQALANFFWKRFITEYIPSQTRRKKWTEKARSMKVGDLVLVADSNQSRGMWPMGRITVVYPGADKVVRVVMVKTPQGEYKRSVTRLCLLEE</sequence>
<organism evidence="1 2">
    <name type="scientific">Paramuricea clavata</name>
    <name type="common">Red gorgonian</name>
    <name type="synonym">Violescent sea-whip</name>
    <dbReference type="NCBI Taxonomy" id="317549"/>
    <lineage>
        <taxon>Eukaryota</taxon>
        <taxon>Metazoa</taxon>
        <taxon>Cnidaria</taxon>
        <taxon>Anthozoa</taxon>
        <taxon>Octocorallia</taxon>
        <taxon>Malacalcyonacea</taxon>
        <taxon>Plexauridae</taxon>
        <taxon>Paramuricea</taxon>
    </lineage>
</organism>
<dbReference type="InterPro" id="IPR040676">
    <property type="entry name" value="DUF5641"/>
</dbReference>
<dbReference type="InterPro" id="IPR036397">
    <property type="entry name" value="RNaseH_sf"/>
</dbReference>
<name>A0A6S7K410_PARCT</name>
<dbReference type="InterPro" id="IPR012337">
    <property type="entry name" value="RNaseH-like_sf"/>
</dbReference>
<proteinExistence type="predicted"/>
<dbReference type="OrthoDB" id="6608729at2759"/>
<dbReference type="PANTHER" id="PTHR47331:SF1">
    <property type="entry name" value="GAG-LIKE PROTEIN"/>
    <property type="match status" value="1"/>
</dbReference>
<feature type="non-terminal residue" evidence="1">
    <location>
        <position position="275"/>
    </location>
</feature>
<evidence type="ECO:0000313" key="1">
    <source>
        <dbReference type="EMBL" id="CAB4036510.1"/>
    </source>
</evidence>
<dbReference type="SUPFAM" id="SSF53098">
    <property type="entry name" value="Ribonuclease H-like"/>
    <property type="match status" value="1"/>
</dbReference>
<keyword evidence="2" id="KW-1185">Reference proteome</keyword>
<dbReference type="Proteomes" id="UP001152795">
    <property type="component" value="Unassembled WGS sequence"/>
</dbReference>
<protein>
    <submittedName>
        <fullName evidence="1">Glutamate receptor ionotropic, NMDA 1</fullName>
    </submittedName>
</protein>